<sequence length="465" mass="50201">MSPDPSSLAVLAQLVRWEMETLAYPAGEWVRPVAGGHQVAIIGAGQSGIALALALRRARIDDVVLLDALPEGASQVWTGFARMHTLRTPRHVLGPEMGIPSLSVRAWYEARHGAEAWAALRRIPRVHWQDYLDWLRATLGLSVRWNTRVNAITPGEPFTLATSGGEIRARHVVLATGIEGLGAWTIPPALLAIPGSHRAHTADPIDFAALAGRRVLVLGAGASAFDNAATALEAGAASVTMLVRRSALPRVNPYRWMEFPGFLNQFAELPDRLKWAFMRRIFGMNQPPPQDTFSRCAVHPNFHLHLGAPVDAARFEDGEIALDTPRGVFVGDFLIIGTGFAQDLSARPELSAIAPHAALWRDRFTPPPGEEDAVLGGFPYLDPSFAFTGDAPWLARLRACTFGAMLSNAGAGGISPLGPTIRRIAAGIEREIFLSQAEGHLADLHAYAEPELTDLRLASDPGNAE</sequence>
<name>A0A437LXJ7_9PROT</name>
<organism evidence="2 3">
    <name type="scientific">Rhodovarius crocodyli</name>
    <dbReference type="NCBI Taxonomy" id="1979269"/>
    <lineage>
        <taxon>Bacteria</taxon>
        <taxon>Pseudomonadati</taxon>
        <taxon>Pseudomonadota</taxon>
        <taxon>Alphaproteobacteria</taxon>
        <taxon>Acetobacterales</taxon>
        <taxon>Roseomonadaceae</taxon>
        <taxon>Rhodovarius</taxon>
    </lineage>
</organism>
<accession>A0A437LXJ7</accession>
<dbReference type="AlphaFoldDB" id="A0A437LXJ7"/>
<dbReference type="SUPFAM" id="SSF51905">
    <property type="entry name" value="FAD/NAD(P)-binding domain"/>
    <property type="match status" value="2"/>
</dbReference>
<dbReference type="InterPro" id="IPR036188">
    <property type="entry name" value="FAD/NAD-bd_sf"/>
</dbReference>
<dbReference type="RefSeq" id="WP_127790131.1">
    <property type="nucleotide sequence ID" value="NZ_SACL01000014.1"/>
</dbReference>
<keyword evidence="1" id="KW-0560">Oxidoreductase</keyword>
<dbReference type="EMBL" id="SACL01000014">
    <property type="protein sequence ID" value="RVT90087.1"/>
    <property type="molecule type" value="Genomic_DNA"/>
</dbReference>
<dbReference type="Proteomes" id="UP000282957">
    <property type="component" value="Unassembled WGS sequence"/>
</dbReference>
<evidence type="ECO:0000256" key="1">
    <source>
        <dbReference type="ARBA" id="ARBA00023002"/>
    </source>
</evidence>
<keyword evidence="3" id="KW-1185">Reference proteome</keyword>
<dbReference type="PANTHER" id="PTHR43539">
    <property type="entry name" value="FLAVIN-BINDING MONOOXYGENASE-LIKE PROTEIN (AFU_ORTHOLOGUE AFUA_4G09220)"/>
    <property type="match status" value="1"/>
</dbReference>
<gene>
    <name evidence="2" type="ORF">EOD42_23955</name>
</gene>
<dbReference type="PRINTS" id="PR00368">
    <property type="entry name" value="FADPNR"/>
</dbReference>
<dbReference type="Gene3D" id="3.50.50.60">
    <property type="entry name" value="FAD/NAD(P)-binding domain"/>
    <property type="match status" value="1"/>
</dbReference>
<dbReference type="OrthoDB" id="8671611at2"/>
<dbReference type="PRINTS" id="PR00411">
    <property type="entry name" value="PNDRDTASEI"/>
</dbReference>
<dbReference type="PANTHER" id="PTHR43539:SF91">
    <property type="entry name" value="FAD-DEPENDENT URATE HYDROXYLASE"/>
    <property type="match status" value="1"/>
</dbReference>
<evidence type="ECO:0000313" key="3">
    <source>
        <dbReference type="Proteomes" id="UP000282957"/>
    </source>
</evidence>
<dbReference type="InterPro" id="IPR050982">
    <property type="entry name" value="Auxin_biosynth/cation_transpt"/>
</dbReference>
<comment type="caution">
    <text evidence="2">The sequence shown here is derived from an EMBL/GenBank/DDBJ whole genome shotgun (WGS) entry which is preliminary data.</text>
</comment>
<proteinExistence type="predicted"/>
<evidence type="ECO:0000313" key="2">
    <source>
        <dbReference type="EMBL" id="RVT90087.1"/>
    </source>
</evidence>
<dbReference type="GO" id="GO:0050660">
    <property type="term" value="F:flavin adenine dinucleotide binding"/>
    <property type="evidence" value="ECO:0007669"/>
    <property type="project" value="TreeGrafter"/>
</dbReference>
<reference evidence="2 3" key="1">
    <citation type="submission" date="2019-01" db="EMBL/GenBank/DDBJ databases">
        <authorList>
            <person name="Chen W.-M."/>
        </authorList>
    </citation>
    <scope>NUCLEOTIDE SEQUENCE [LARGE SCALE GENOMIC DNA]</scope>
    <source>
        <strain evidence="2 3">CCP-6</strain>
    </source>
</reference>
<protein>
    <submittedName>
        <fullName evidence="2">NAD(P)/FAD-dependent oxidoreductase</fullName>
    </submittedName>
</protein>
<dbReference type="GO" id="GO:0004497">
    <property type="term" value="F:monooxygenase activity"/>
    <property type="evidence" value="ECO:0007669"/>
    <property type="project" value="TreeGrafter"/>
</dbReference>
<dbReference type="Pfam" id="PF13738">
    <property type="entry name" value="Pyr_redox_3"/>
    <property type="match status" value="1"/>
</dbReference>